<protein>
    <submittedName>
        <fullName evidence="2">CinA family protein</fullName>
    </submittedName>
</protein>
<proteinExistence type="predicted"/>
<dbReference type="SUPFAM" id="SSF142433">
    <property type="entry name" value="CinA-like"/>
    <property type="match status" value="1"/>
</dbReference>
<reference evidence="2" key="1">
    <citation type="submission" date="2020-10" db="EMBL/GenBank/DDBJ databases">
        <authorList>
            <person name="Gilroy R."/>
        </authorList>
    </citation>
    <scope>NUCLEOTIDE SEQUENCE</scope>
    <source>
        <strain evidence="2">1748</strain>
    </source>
</reference>
<dbReference type="NCBIfam" id="TIGR00199">
    <property type="entry name" value="PncC_domain"/>
    <property type="match status" value="1"/>
</dbReference>
<feature type="domain" description="CinA C-terminal" evidence="1">
    <location>
        <begin position="10"/>
        <end position="153"/>
    </location>
</feature>
<dbReference type="Pfam" id="PF02464">
    <property type="entry name" value="CinA"/>
    <property type="match status" value="1"/>
</dbReference>
<sequence length="158" mass="17315">METKDKFYLAGLLQRKGLYLSSAESLTGGMFSSEICSVPGASNFFKGGMVTYLNEVKELLGVKKETLEKYGAVSKNCAEEMSYSAAKFFKSDIAISFTGNAGPSVMENKKVGEVYIGITYLNQTFTYACSFEGDRNQIRKASVDTGIELLSDLLEEIL</sequence>
<evidence type="ECO:0000259" key="1">
    <source>
        <dbReference type="Pfam" id="PF02464"/>
    </source>
</evidence>
<gene>
    <name evidence="2" type="ORF">IAC78_03850</name>
</gene>
<dbReference type="Proteomes" id="UP000823629">
    <property type="component" value="Unassembled WGS sequence"/>
</dbReference>
<name>A0A9D9D8R5_9BACL</name>
<evidence type="ECO:0000313" key="3">
    <source>
        <dbReference type="Proteomes" id="UP000823629"/>
    </source>
</evidence>
<accession>A0A9D9D8R5</accession>
<organism evidence="2 3">
    <name type="scientific">Candidatus Scatoplasma merdavium</name>
    <dbReference type="NCBI Taxonomy" id="2840932"/>
    <lineage>
        <taxon>Bacteria</taxon>
        <taxon>Bacillati</taxon>
        <taxon>Bacillota</taxon>
        <taxon>Bacilli</taxon>
        <taxon>Bacillales</taxon>
        <taxon>Candidatus Scatoplasma</taxon>
    </lineage>
</organism>
<dbReference type="AlphaFoldDB" id="A0A9D9D8R5"/>
<dbReference type="EMBL" id="JADING010000110">
    <property type="protein sequence ID" value="MBO8414583.1"/>
    <property type="molecule type" value="Genomic_DNA"/>
</dbReference>
<dbReference type="InterPro" id="IPR008136">
    <property type="entry name" value="CinA_C"/>
</dbReference>
<evidence type="ECO:0000313" key="2">
    <source>
        <dbReference type="EMBL" id="MBO8414583.1"/>
    </source>
</evidence>
<reference evidence="2" key="2">
    <citation type="journal article" date="2021" name="PeerJ">
        <title>Extensive microbial diversity within the chicken gut microbiome revealed by metagenomics and culture.</title>
        <authorList>
            <person name="Gilroy R."/>
            <person name="Ravi A."/>
            <person name="Getino M."/>
            <person name="Pursley I."/>
            <person name="Horton D.L."/>
            <person name="Alikhan N.F."/>
            <person name="Baker D."/>
            <person name="Gharbi K."/>
            <person name="Hall N."/>
            <person name="Watson M."/>
            <person name="Adriaenssens E.M."/>
            <person name="Foster-Nyarko E."/>
            <person name="Jarju S."/>
            <person name="Secka A."/>
            <person name="Antonio M."/>
            <person name="Oren A."/>
            <person name="Chaudhuri R.R."/>
            <person name="La Ragione R."/>
            <person name="Hildebrand F."/>
            <person name="Pallen M.J."/>
        </authorList>
    </citation>
    <scope>NUCLEOTIDE SEQUENCE</scope>
    <source>
        <strain evidence="2">1748</strain>
    </source>
</reference>
<dbReference type="Gene3D" id="3.90.950.20">
    <property type="entry name" value="CinA-like"/>
    <property type="match status" value="1"/>
</dbReference>
<comment type="caution">
    <text evidence="2">The sequence shown here is derived from an EMBL/GenBank/DDBJ whole genome shotgun (WGS) entry which is preliminary data.</text>
</comment>
<dbReference type="InterPro" id="IPR036653">
    <property type="entry name" value="CinA-like_C"/>
</dbReference>